<dbReference type="InterPro" id="IPR012429">
    <property type="entry name" value="HGSNAT_cat"/>
</dbReference>
<feature type="domain" description="Heparan-alpha-glucosaminide N-acetyltransferase catalytic" evidence="2">
    <location>
        <begin position="13"/>
        <end position="224"/>
    </location>
</feature>
<feature type="transmembrane region" description="Helical" evidence="1">
    <location>
        <begin position="130"/>
        <end position="152"/>
    </location>
</feature>
<protein>
    <submittedName>
        <fullName evidence="3">DUF1624 domain-containing protein</fullName>
    </submittedName>
</protein>
<feature type="transmembrane region" description="Helical" evidence="1">
    <location>
        <begin position="238"/>
        <end position="258"/>
    </location>
</feature>
<dbReference type="Pfam" id="PF07786">
    <property type="entry name" value="HGSNAT_cat"/>
    <property type="match status" value="1"/>
</dbReference>
<proteinExistence type="predicted"/>
<evidence type="ECO:0000256" key="1">
    <source>
        <dbReference type="SAM" id="Phobius"/>
    </source>
</evidence>
<keyword evidence="4" id="KW-1185">Reference proteome</keyword>
<feature type="transmembrane region" description="Helical" evidence="1">
    <location>
        <begin position="199"/>
        <end position="217"/>
    </location>
</feature>
<feature type="transmembrane region" description="Helical" evidence="1">
    <location>
        <begin position="20"/>
        <end position="38"/>
    </location>
</feature>
<keyword evidence="1" id="KW-1133">Transmembrane helix</keyword>
<keyword evidence="1" id="KW-0472">Membrane</keyword>
<comment type="caution">
    <text evidence="3">The sequence shown here is derived from an EMBL/GenBank/DDBJ whole genome shotgun (WGS) entry which is preliminary data.</text>
</comment>
<evidence type="ECO:0000313" key="3">
    <source>
        <dbReference type="EMBL" id="MBC5682204.1"/>
    </source>
</evidence>
<dbReference type="RefSeq" id="WP_186864351.1">
    <property type="nucleotide sequence ID" value="NZ_JACOPE010000001.1"/>
</dbReference>
<feature type="transmembrane region" description="Helical" evidence="1">
    <location>
        <begin position="159"/>
        <end position="179"/>
    </location>
</feature>
<feature type="transmembrane region" description="Helical" evidence="1">
    <location>
        <begin position="50"/>
        <end position="69"/>
    </location>
</feature>
<organism evidence="3 4">
    <name type="scientific">Ruminococcus hominis</name>
    <dbReference type="NCBI Taxonomy" id="2763065"/>
    <lineage>
        <taxon>Bacteria</taxon>
        <taxon>Bacillati</taxon>
        <taxon>Bacillota</taxon>
        <taxon>Clostridia</taxon>
        <taxon>Eubacteriales</taxon>
        <taxon>Oscillospiraceae</taxon>
        <taxon>Ruminococcus</taxon>
    </lineage>
</organism>
<evidence type="ECO:0000259" key="2">
    <source>
        <dbReference type="Pfam" id="PF07786"/>
    </source>
</evidence>
<feature type="transmembrane region" description="Helical" evidence="1">
    <location>
        <begin position="319"/>
        <end position="338"/>
    </location>
</feature>
<accession>A0ABR7G436</accession>
<dbReference type="EMBL" id="JACOPE010000001">
    <property type="protein sequence ID" value="MBC5682204.1"/>
    <property type="molecule type" value="Genomic_DNA"/>
</dbReference>
<feature type="transmembrane region" description="Helical" evidence="1">
    <location>
        <begin position="278"/>
        <end position="298"/>
    </location>
</feature>
<gene>
    <name evidence="3" type="ORF">H8S40_01165</name>
</gene>
<keyword evidence="1" id="KW-0812">Transmembrane</keyword>
<sequence length="371" mass="42148">MLSLQDREVNTGRQRELDLVKGFLMIMIVFIHSFQTIAGVEAAESNVHKIMFALFMPTGACLYLFTMGFGSVFTRHSKPEDMVKNGVRLLLYQGLSNLCYAAALLISFNIRNMITGEVAGSRELYAQNMYAALTFVNIFFISGMCYLVLAIYRKLNVKISGYVISAVIVGIVSPFTKMLVSENQVLNWILDMTFGGKGETSFCFFPYLSYVFLGYVFGKVIRRVPEDEKGDFYKKSGIICGIIAVIWFACCIMTHPTVDRFFNYMIEQYRTPGLAKVVGSFCSIMLVFAIAFWIMPMIEKWKFGYNKLCYYSKQISKIYAVHIGVYYIICGFAAFSGFNVKECLIWSVIVLIVTDLLVQGHLIIMNKIKRV</sequence>
<name>A0ABR7G436_9FIRM</name>
<reference evidence="3 4" key="1">
    <citation type="submission" date="2020-08" db="EMBL/GenBank/DDBJ databases">
        <title>Genome public.</title>
        <authorList>
            <person name="Liu C."/>
            <person name="Sun Q."/>
        </authorList>
    </citation>
    <scope>NUCLEOTIDE SEQUENCE [LARGE SCALE GENOMIC DNA]</scope>
    <source>
        <strain evidence="3 4">NSJ-13</strain>
    </source>
</reference>
<dbReference type="Proteomes" id="UP000631576">
    <property type="component" value="Unassembled WGS sequence"/>
</dbReference>
<evidence type="ECO:0000313" key="4">
    <source>
        <dbReference type="Proteomes" id="UP000631576"/>
    </source>
</evidence>
<feature type="transmembrane region" description="Helical" evidence="1">
    <location>
        <begin position="344"/>
        <end position="364"/>
    </location>
</feature>
<feature type="transmembrane region" description="Helical" evidence="1">
    <location>
        <begin position="89"/>
        <end position="110"/>
    </location>
</feature>